<dbReference type="Proteomes" id="UP000612893">
    <property type="component" value="Unassembled WGS sequence"/>
</dbReference>
<dbReference type="AlphaFoldDB" id="A0A934K7B3"/>
<evidence type="ECO:0000313" key="3">
    <source>
        <dbReference type="Proteomes" id="UP000612893"/>
    </source>
</evidence>
<keyword evidence="3" id="KW-1185">Reference proteome</keyword>
<reference evidence="2" key="1">
    <citation type="submission" date="2020-10" db="EMBL/GenBank/DDBJ databases">
        <title>Ca. Dormibacterota MAGs.</title>
        <authorList>
            <person name="Montgomery K."/>
        </authorList>
    </citation>
    <scope>NUCLEOTIDE SEQUENCE [LARGE SCALE GENOMIC DNA]</scope>
    <source>
        <strain evidence="2">SC8812_S17_10</strain>
    </source>
</reference>
<accession>A0A934K7B3</accession>
<proteinExistence type="predicted"/>
<comment type="caution">
    <text evidence="2">The sequence shown here is derived from an EMBL/GenBank/DDBJ whole genome shotgun (WGS) entry which is preliminary data.</text>
</comment>
<sequence length="286" mass="30581">MQRPPHVPLAPEIAVPAAGGPGEPSRDASSCDFTLELGSEFGRRLLVNSAGEGQREPIAGRAVLVWAPLPEGRATALALPAGPGPEMTVTSGSMSGTLEFIEQARGPLQRLTMVQANSPTPCCDSALLVELATDELVLRAALHEPAAGAAEELRRLRPEYSQREASDWAVCEWNSRLLDPVEAAGILLVDAQLAGGASPQVYLLWRDVDGAARAWEGFGELPDPGLLHSALRDHFRYVARDEQLLVVDRSPVSPVGRRGPLSEELVHTAPFARPPLPEIQDAHGFP</sequence>
<evidence type="ECO:0000313" key="2">
    <source>
        <dbReference type="EMBL" id="MBJ7596948.1"/>
    </source>
</evidence>
<gene>
    <name evidence="2" type="ORF">JF922_02515</name>
</gene>
<feature type="region of interest" description="Disordered" evidence="1">
    <location>
        <begin position="1"/>
        <end position="29"/>
    </location>
</feature>
<protein>
    <submittedName>
        <fullName evidence="2">Uncharacterized protein</fullName>
    </submittedName>
</protein>
<dbReference type="EMBL" id="JAEKNR010000030">
    <property type="protein sequence ID" value="MBJ7596948.1"/>
    <property type="molecule type" value="Genomic_DNA"/>
</dbReference>
<name>A0A934K7B3_9BACT</name>
<evidence type="ECO:0000256" key="1">
    <source>
        <dbReference type="SAM" id="MobiDB-lite"/>
    </source>
</evidence>
<organism evidence="2 3">
    <name type="scientific">Candidatus Nephthysia bennettiae</name>
    <dbReference type="NCBI Taxonomy" id="3127016"/>
    <lineage>
        <taxon>Bacteria</taxon>
        <taxon>Bacillati</taxon>
        <taxon>Candidatus Dormiibacterota</taxon>
        <taxon>Candidatus Dormibacteria</taxon>
        <taxon>Candidatus Dormibacterales</taxon>
        <taxon>Candidatus Dormibacteraceae</taxon>
        <taxon>Candidatus Nephthysia</taxon>
    </lineage>
</organism>